<dbReference type="OrthoDB" id="6627539at2759"/>
<dbReference type="Proteomes" id="UP000325440">
    <property type="component" value="Unassembled WGS sequence"/>
</dbReference>
<feature type="signal peptide" evidence="2">
    <location>
        <begin position="1"/>
        <end position="20"/>
    </location>
</feature>
<feature type="region of interest" description="Disordered" evidence="1">
    <location>
        <begin position="29"/>
        <end position="98"/>
    </location>
</feature>
<dbReference type="EMBL" id="CABPRJ010001895">
    <property type="protein sequence ID" value="VVC39327.1"/>
    <property type="molecule type" value="Genomic_DNA"/>
</dbReference>
<reference evidence="3 4" key="1">
    <citation type="submission" date="2019-08" db="EMBL/GenBank/DDBJ databases">
        <authorList>
            <person name="Alioto T."/>
            <person name="Alioto T."/>
            <person name="Gomez Garrido J."/>
        </authorList>
    </citation>
    <scope>NUCLEOTIDE SEQUENCE [LARGE SCALE GENOMIC DNA]</scope>
</reference>
<evidence type="ECO:0000256" key="1">
    <source>
        <dbReference type="SAM" id="MobiDB-lite"/>
    </source>
</evidence>
<evidence type="ECO:0000256" key="2">
    <source>
        <dbReference type="SAM" id="SignalP"/>
    </source>
</evidence>
<keyword evidence="4" id="KW-1185">Reference proteome</keyword>
<gene>
    <name evidence="3" type="ORF">CINCED_3A002961</name>
</gene>
<name>A0A5E4N3T4_9HEMI</name>
<sequence>MNTPAVYSLVLLALLASVLTYPYAGGNNNNQWSNPRVGMQQQQQGYNGGRGQSNGYNGGNQRGFGGNNFGQSGGYPQSGGRQPGQGSESYHTHVFNEPDRYGYDYTMPGATVHYLMHKKQGNRGSGNSGSYGGY</sequence>
<accession>A0A5E4N3T4</accession>
<feature type="chain" id="PRO_5023096409" evidence="2">
    <location>
        <begin position="21"/>
        <end position="134"/>
    </location>
</feature>
<keyword evidence="2" id="KW-0732">Signal</keyword>
<feature type="compositionally biased region" description="Gly residues" evidence="1">
    <location>
        <begin position="46"/>
        <end position="83"/>
    </location>
</feature>
<proteinExistence type="predicted"/>
<evidence type="ECO:0000313" key="3">
    <source>
        <dbReference type="EMBL" id="VVC39327.1"/>
    </source>
</evidence>
<protein>
    <submittedName>
        <fullName evidence="3">Uncharacterized protein</fullName>
    </submittedName>
</protein>
<organism evidence="3 4">
    <name type="scientific">Cinara cedri</name>
    <dbReference type="NCBI Taxonomy" id="506608"/>
    <lineage>
        <taxon>Eukaryota</taxon>
        <taxon>Metazoa</taxon>
        <taxon>Ecdysozoa</taxon>
        <taxon>Arthropoda</taxon>
        <taxon>Hexapoda</taxon>
        <taxon>Insecta</taxon>
        <taxon>Pterygota</taxon>
        <taxon>Neoptera</taxon>
        <taxon>Paraneoptera</taxon>
        <taxon>Hemiptera</taxon>
        <taxon>Sternorrhyncha</taxon>
        <taxon>Aphidomorpha</taxon>
        <taxon>Aphidoidea</taxon>
        <taxon>Aphididae</taxon>
        <taxon>Lachninae</taxon>
        <taxon>Cinara</taxon>
    </lineage>
</organism>
<evidence type="ECO:0000313" key="4">
    <source>
        <dbReference type="Proteomes" id="UP000325440"/>
    </source>
</evidence>
<dbReference type="AlphaFoldDB" id="A0A5E4N3T4"/>